<dbReference type="AlphaFoldDB" id="A0A2U2XB47"/>
<evidence type="ECO:0000313" key="3">
    <source>
        <dbReference type="Proteomes" id="UP000245370"/>
    </source>
</evidence>
<protein>
    <recommendedName>
        <fullName evidence="1">Thioredoxin-like fold domain-containing protein</fullName>
    </recommendedName>
</protein>
<dbReference type="SUPFAM" id="SSF52833">
    <property type="entry name" value="Thioredoxin-like"/>
    <property type="match status" value="1"/>
</dbReference>
<feature type="domain" description="Thioredoxin-like fold" evidence="1">
    <location>
        <begin position="110"/>
        <end position="252"/>
    </location>
</feature>
<evidence type="ECO:0000313" key="2">
    <source>
        <dbReference type="EMBL" id="PWH85029.1"/>
    </source>
</evidence>
<accession>A0A2U2XB47</accession>
<keyword evidence="3" id="KW-1185">Reference proteome</keyword>
<dbReference type="Pfam" id="PF13462">
    <property type="entry name" value="Thioredoxin_4"/>
    <property type="match status" value="1"/>
</dbReference>
<dbReference type="InterPro" id="IPR012336">
    <property type="entry name" value="Thioredoxin-like_fold"/>
</dbReference>
<organism evidence="2 3">
    <name type="scientific">Brumimicrobium oceani</name>
    <dbReference type="NCBI Taxonomy" id="2100725"/>
    <lineage>
        <taxon>Bacteria</taxon>
        <taxon>Pseudomonadati</taxon>
        <taxon>Bacteroidota</taxon>
        <taxon>Flavobacteriia</taxon>
        <taxon>Flavobacteriales</taxon>
        <taxon>Crocinitomicaceae</taxon>
        <taxon>Brumimicrobium</taxon>
    </lineage>
</organism>
<dbReference type="EMBL" id="QFRJ01000009">
    <property type="protein sequence ID" value="PWH85029.1"/>
    <property type="molecule type" value="Genomic_DNA"/>
</dbReference>
<reference evidence="2 3" key="2">
    <citation type="submission" date="2018-05" db="EMBL/GenBank/DDBJ databases">
        <authorList>
            <person name="Lanie J.A."/>
            <person name="Ng W.-L."/>
            <person name="Kazmierczak K.M."/>
            <person name="Andrzejewski T.M."/>
            <person name="Davidsen T.M."/>
            <person name="Wayne K.J."/>
            <person name="Tettelin H."/>
            <person name="Glass J.I."/>
            <person name="Rusch D."/>
            <person name="Podicherti R."/>
            <person name="Tsui H.-C.T."/>
            <person name="Winkler M.E."/>
        </authorList>
    </citation>
    <scope>NUCLEOTIDE SEQUENCE [LARGE SCALE GENOMIC DNA]</scope>
    <source>
        <strain evidence="2 3">C305</strain>
    </source>
</reference>
<gene>
    <name evidence="2" type="ORF">DIT68_11705</name>
</gene>
<proteinExistence type="predicted"/>
<comment type="caution">
    <text evidence="2">The sequence shown here is derived from an EMBL/GenBank/DDBJ whole genome shotgun (WGS) entry which is preliminary data.</text>
</comment>
<evidence type="ECO:0000259" key="1">
    <source>
        <dbReference type="Pfam" id="PF13462"/>
    </source>
</evidence>
<dbReference type="Proteomes" id="UP000245370">
    <property type="component" value="Unassembled WGS sequence"/>
</dbReference>
<sequence>MLLEEEAHRANQTKYEFIKSYTPKNFTSALEIELKNNDYEAVLANDSIRAEAIYNTAVYQVSLNGVKSELIDDAKVSVFLKKDFHREFQGNLEGPHIMETGNGCCLEIAVISNYECLHCYTIYDDIKLLADRYKDIAQFKFVYFSDQLLKFAKAPIAADNQNAFDAMNDFVIERVHDGILSDSLILSFAEHLGLNIKDFKEDYNSINVHKQILRNIDVLKDNFIFQTPILIINNRIYDEPNVINILKKILEDKKDEH</sequence>
<dbReference type="InterPro" id="IPR036249">
    <property type="entry name" value="Thioredoxin-like_sf"/>
</dbReference>
<name>A0A2U2XB47_9FLAO</name>
<dbReference type="Gene3D" id="3.40.30.10">
    <property type="entry name" value="Glutaredoxin"/>
    <property type="match status" value="1"/>
</dbReference>
<reference evidence="2 3" key="1">
    <citation type="submission" date="2018-05" db="EMBL/GenBank/DDBJ databases">
        <title>Brumimicrobium oceani sp. nov., isolated from coastal sediment.</title>
        <authorList>
            <person name="Kou Y."/>
        </authorList>
    </citation>
    <scope>NUCLEOTIDE SEQUENCE [LARGE SCALE GENOMIC DNA]</scope>
    <source>
        <strain evidence="2 3">C305</strain>
    </source>
</reference>